<protein>
    <submittedName>
        <fullName evidence="1">Uncharacterized protein</fullName>
    </submittedName>
</protein>
<keyword evidence="2" id="KW-1185">Reference proteome</keyword>
<proteinExistence type="predicted"/>
<dbReference type="Proteomes" id="UP000327011">
    <property type="component" value="Unassembled WGS sequence"/>
</dbReference>
<dbReference type="EMBL" id="VYTZ01000003">
    <property type="protein sequence ID" value="KAA9379716.1"/>
    <property type="molecule type" value="Genomic_DNA"/>
</dbReference>
<name>A0A5J5K5A9_9ACTN</name>
<evidence type="ECO:0000313" key="2">
    <source>
        <dbReference type="Proteomes" id="UP000327011"/>
    </source>
</evidence>
<reference evidence="1 2" key="1">
    <citation type="submission" date="2019-09" db="EMBL/GenBank/DDBJ databases">
        <title>Screening of Novel Bioactive Compounds from Soil-Associated.</title>
        <authorList>
            <person name="Gong X."/>
        </authorList>
    </citation>
    <scope>NUCLEOTIDE SEQUENCE [LARGE SCALE GENOMIC DNA]</scope>
    <source>
        <strain evidence="1 2">Gxj-6</strain>
    </source>
</reference>
<sequence>MTERRHTHGTTRPRSQGEQLTHMIDALRDELTARGFTVNQRRTRTYVLLEVRQSLVPTAADYQHDLDGFANFAGLTQDVVFSTDPERPGSYAWHLLWGEGLRGEGEPSLQRICPAEDTGHAVRVLEQMLRLLPEQAPASTS</sequence>
<accession>A0A5J5K5A9</accession>
<gene>
    <name evidence="1" type="ORF">F5972_08680</name>
</gene>
<dbReference type="AlphaFoldDB" id="A0A5J5K5A9"/>
<dbReference type="RefSeq" id="WP_150932905.1">
    <property type="nucleotide sequence ID" value="NZ_VYTZ01000003.1"/>
</dbReference>
<evidence type="ECO:0000313" key="1">
    <source>
        <dbReference type="EMBL" id="KAA9379716.1"/>
    </source>
</evidence>
<organism evidence="1 2">
    <name type="scientific">Microbispora cellulosiformans</name>
    <dbReference type="NCBI Taxonomy" id="2614688"/>
    <lineage>
        <taxon>Bacteria</taxon>
        <taxon>Bacillati</taxon>
        <taxon>Actinomycetota</taxon>
        <taxon>Actinomycetes</taxon>
        <taxon>Streptosporangiales</taxon>
        <taxon>Streptosporangiaceae</taxon>
        <taxon>Microbispora</taxon>
    </lineage>
</organism>
<comment type="caution">
    <text evidence="1">The sequence shown here is derived from an EMBL/GenBank/DDBJ whole genome shotgun (WGS) entry which is preliminary data.</text>
</comment>